<proteinExistence type="inferred from homology"/>
<feature type="compositionally biased region" description="Basic and acidic residues" evidence="2">
    <location>
        <begin position="111"/>
        <end position="128"/>
    </location>
</feature>
<comment type="caution">
    <text evidence="4">The sequence shown here is derived from an EMBL/GenBank/DDBJ whole genome shotgun (WGS) entry which is preliminary data.</text>
</comment>
<sequence length="134" mass="15590">MLKKMKDFTRELSFKTSRSSGAGGQNVNKVETSVTVMWPVSETKMFSAEDIELIKDKLRNRINAEGVLQLTVSESRTQLQNKKIAVQKLLELVNRSLVRQKPRKATKPSKRQIEKRIQAKKQISEKKEQRKFRF</sequence>
<name>A0ABR8WJL9_9FLAO</name>
<gene>
    <name evidence="4" type="primary">arfB</name>
    <name evidence="4" type="ORF">H9628_01380</name>
</gene>
<dbReference type="GO" id="GO:0004045">
    <property type="term" value="F:peptidyl-tRNA hydrolase activity"/>
    <property type="evidence" value="ECO:0007669"/>
    <property type="project" value="UniProtKB-EC"/>
</dbReference>
<organism evidence="4 5">
    <name type="scientific">Kaistella pullorum</name>
    <dbReference type="NCBI Taxonomy" id="2763074"/>
    <lineage>
        <taxon>Bacteria</taxon>
        <taxon>Pseudomonadati</taxon>
        <taxon>Bacteroidota</taxon>
        <taxon>Flavobacteriia</taxon>
        <taxon>Flavobacteriales</taxon>
        <taxon>Weeksellaceae</taxon>
        <taxon>Chryseobacterium group</taxon>
        <taxon>Kaistella</taxon>
    </lineage>
</organism>
<evidence type="ECO:0000256" key="1">
    <source>
        <dbReference type="ARBA" id="ARBA00010835"/>
    </source>
</evidence>
<evidence type="ECO:0000259" key="3">
    <source>
        <dbReference type="Pfam" id="PF00472"/>
    </source>
</evidence>
<feature type="domain" description="Prokaryotic-type class I peptide chain release factors" evidence="3">
    <location>
        <begin position="10"/>
        <end position="127"/>
    </location>
</feature>
<feature type="compositionally biased region" description="Basic and acidic residues" evidence="2">
    <location>
        <begin position="1"/>
        <end position="13"/>
    </location>
</feature>
<accession>A0ABR8WJL9</accession>
<evidence type="ECO:0000313" key="5">
    <source>
        <dbReference type="Proteomes" id="UP000626242"/>
    </source>
</evidence>
<dbReference type="EMBL" id="JACSPS010000001">
    <property type="protein sequence ID" value="MBD8017112.1"/>
    <property type="molecule type" value="Genomic_DNA"/>
</dbReference>
<evidence type="ECO:0000256" key="2">
    <source>
        <dbReference type="SAM" id="MobiDB-lite"/>
    </source>
</evidence>
<reference evidence="4 5" key="1">
    <citation type="submission" date="2020-08" db="EMBL/GenBank/DDBJ databases">
        <title>A Genomic Blueprint of the Chicken Gut Microbiome.</title>
        <authorList>
            <person name="Gilroy R."/>
            <person name="Ravi A."/>
            <person name="Getino M."/>
            <person name="Pursley I."/>
            <person name="Horton D.L."/>
            <person name="Alikhan N.-F."/>
            <person name="Baker D."/>
            <person name="Gharbi K."/>
            <person name="Hall N."/>
            <person name="Watson M."/>
            <person name="Adriaenssens E.M."/>
            <person name="Foster-Nyarko E."/>
            <person name="Jarju S."/>
            <person name="Secka A."/>
            <person name="Antonio M."/>
            <person name="Oren A."/>
            <person name="Chaudhuri R."/>
            <person name="La Ragione R.M."/>
            <person name="Hildebrand F."/>
            <person name="Pallen M.J."/>
        </authorList>
    </citation>
    <scope>NUCLEOTIDE SEQUENCE [LARGE SCALE GENOMIC DNA]</scope>
    <source>
        <strain evidence="4 5">Sa1CVA4</strain>
    </source>
</reference>
<evidence type="ECO:0000313" key="4">
    <source>
        <dbReference type="EMBL" id="MBD8017112.1"/>
    </source>
</evidence>
<dbReference type="InterPro" id="IPR000352">
    <property type="entry name" value="Pep_chain_release_fac_I"/>
</dbReference>
<dbReference type="Gene3D" id="3.30.160.20">
    <property type="match status" value="1"/>
</dbReference>
<dbReference type="Proteomes" id="UP000626242">
    <property type="component" value="Unassembled WGS sequence"/>
</dbReference>
<dbReference type="InterPro" id="IPR045853">
    <property type="entry name" value="Pep_chain_release_fac_I_sf"/>
</dbReference>
<dbReference type="Pfam" id="PF00472">
    <property type="entry name" value="RF-1"/>
    <property type="match status" value="1"/>
</dbReference>
<dbReference type="EC" id="3.1.1.29" evidence="4"/>
<keyword evidence="4" id="KW-0378">Hydrolase</keyword>
<dbReference type="NCBIfam" id="NF006718">
    <property type="entry name" value="PRK09256.1"/>
    <property type="match status" value="1"/>
</dbReference>
<feature type="region of interest" description="Disordered" evidence="2">
    <location>
        <begin position="1"/>
        <end position="26"/>
    </location>
</feature>
<feature type="compositionally biased region" description="Basic residues" evidence="2">
    <location>
        <begin position="100"/>
        <end position="110"/>
    </location>
</feature>
<dbReference type="PANTHER" id="PTHR47814">
    <property type="entry name" value="PEPTIDYL-TRNA HYDROLASE ARFB"/>
    <property type="match status" value="1"/>
</dbReference>
<feature type="region of interest" description="Disordered" evidence="2">
    <location>
        <begin position="100"/>
        <end position="134"/>
    </location>
</feature>
<keyword evidence="5" id="KW-1185">Reference proteome</keyword>
<dbReference type="PANTHER" id="PTHR47814:SF1">
    <property type="entry name" value="PEPTIDYL-TRNA HYDROLASE ARFB"/>
    <property type="match status" value="1"/>
</dbReference>
<feature type="compositionally biased region" description="Polar residues" evidence="2">
    <location>
        <begin position="14"/>
        <end position="26"/>
    </location>
</feature>
<protein>
    <submittedName>
        <fullName evidence="4">Aminoacyl-tRNA hydrolase</fullName>
        <ecNumber evidence="4">3.1.1.29</ecNumber>
    </submittedName>
</protein>
<dbReference type="SUPFAM" id="SSF75620">
    <property type="entry name" value="Release factor"/>
    <property type="match status" value="1"/>
</dbReference>
<comment type="similarity">
    <text evidence="1">Belongs to the prokaryotic/mitochondrial release factor family.</text>
</comment>